<dbReference type="GO" id="GO:0005886">
    <property type="term" value="C:plasma membrane"/>
    <property type="evidence" value="ECO:0007669"/>
    <property type="project" value="UniProtKB-SubCell"/>
</dbReference>
<feature type="transmembrane region" description="Helical" evidence="7">
    <location>
        <begin position="98"/>
        <end position="119"/>
    </location>
</feature>
<dbReference type="InterPro" id="IPR035906">
    <property type="entry name" value="MetI-like_sf"/>
</dbReference>
<dbReference type="SUPFAM" id="SSF161098">
    <property type="entry name" value="MetI-like"/>
    <property type="match status" value="1"/>
</dbReference>
<keyword evidence="6 7" id="KW-0472">Membrane</keyword>
<comment type="caution">
    <text evidence="9">The sequence shown here is derived from an EMBL/GenBank/DDBJ whole genome shotgun (WGS) entry which is preliminary data.</text>
</comment>
<dbReference type="PROSITE" id="PS50928">
    <property type="entry name" value="ABC_TM1"/>
    <property type="match status" value="1"/>
</dbReference>
<dbReference type="PANTHER" id="PTHR43163">
    <property type="entry name" value="DIPEPTIDE TRANSPORT SYSTEM PERMEASE PROTEIN DPPB-RELATED"/>
    <property type="match status" value="1"/>
</dbReference>
<organism evidence="9 10">
    <name type="scientific">Inquilinus limosus MP06</name>
    <dbReference type="NCBI Taxonomy" id="1398085"/>
    <lineage>
        <taxon>Bacteria</taxon>
        <taxon>Pseudomonadati</taxon>
        <taxon>Pseudomonadota</taxon>
        <taxon>Alphaproteobacteria</taxon>
        <taxon>Rhodospirillales</taxon>
        <taxon>Rhodospirillaceae</taxon>
        <taxon>Inquilinus</taxon>
    </lineage>
</organism>
<feature type="transmembrane region" description="Helical" evidence="7">
    <location>
        <begin position="242"/>
        <end position="269"/>
    </location>
</feature>
<reference evidence="9 10" key="1">
    <citation type="submission" date="2014-01" db="EMBL/GenBank/DDBJ databases">
        <title>Genome sequence determination for a cystic fibrosis isolate, Inquilinus limosus.</title>
        <authorList>
            <person name="Pino M."/>
            <person name="Di Conza J."/>
            <person name="Gutkind G."/>
        </authorList>
    </citation>
    <scope>NUCLEOTIDE SEQUENCE [LARGE SCALE GENOMIC DNA]</scope>
    <source>
        <strain evidence="9 10">MP06</strain>
    </source>
</reference>
<dbReference type="CDD" id="cd06261">
    <property type="entry name" value="TM_PBP2"/>
    <property type="match status" value="1"/>
</dbReference>
<dbReference type="AlphaFoldDB" id="A0A0A0CYB4"/>
<feature type="transmembrane region" description="Helical" evidence="7">
    <location>
        <begin position="289"/>
        <end position="314"/>
    </location>
</feature>
<protein>
    <submittedName>
        <fullName evidence="9">ABC transporter permease</fullName>
    </submittedName>
</protein>
<dbReference type="GO" id="GO:0055085">
    <property type="term" value="P:transmembrane transport"/>
    <property type="evidence" value="ECO:0007669"/>
    <property type="project" value="InterPro"/>
</dbReference>
<dbReference type="Gene3D" id="1.10.3720.10">
    <property type="entry name" value="MetI-like"/>
    <property type="match status" value="1"/>
</dbReference>
<evidence type="ECO:0000313" key="9">
    <source>
        <dbReference type="EMBL" id="KGM31466.1"/>
    </source>
</evidence>
<accession>A0A0A0CYB4</accession>
<keyword evidence="5 7" id="KW-1133">Transmembrane helix</keyword>
<dbReference type="Proteomes" id="UP000029995">
    <property type="component" value="Unassembled WGS sequence"/>
</dbReference>
<dbReference type="RefSeq" id="WP_034845701.1">
    <property type="nucleotide sequence ID" value="NZ_JANX01000503.1"/>
</dbReference>
<dbReference type="InterPro" id="IPR000515">
    <property type="entry name" value="MetI-like"/>
</dbReference>
<gene>
    <name evidence="9" type="ORF">P409_27005</name>
</gene>
<name>A0A0A0CYB4_9PROT</name>
<dbReference type="Pfam" id="PF00528">
    <property type="entry name" value="BPD_transp_1"/>
    <property type="match status" value="1"/>
</dbReference>
<keyword evidence="2 7" id="KW-0813">Transport</keyword>
<keyword evidence="4 7" id="KW-0812">Transmembrane</keyword>
<evidence type="ECO:0000256" key="2">
    <source>
        <dbReference type="ARBA" id="ARBA00022448"/>
    </source>
</evidence>
<evidence type="ECO:0000256" key="7">
    <source>
        <dbReference type="RuleBase" id="RU363032"/>
    </source>
</evidence>
<dbReference type="InterPro" id="IPR045621">
    <property type="entry name" value="BPD_transp_1_N"/>
</dbReference>
<proteinExistence type="inferred from homology"/>
<dbReference type="Pfam" id="PF19300">
    <property type="entry name" value="BPD_transp_1_N"/>
    <property type="match status" value="1"/>
</dbReference>
<comment type="similarity">
    <text evidence="7">Belongs to the binding-protein-dependent transport system permease family.</text>
</comment>
<keyword evidence="3" id="KW-1003">Cell membrane</keyword>
<feature type="transmembrane region" description="Helical" evidence="7">
    <location>
        <begin position="139"/>
        <end position="158"/>
    </location>
</feature>
<sequence length="325" mass="35667">MTLYAFQRLLQSIAVLFAVSVAVFLAVYAIGNPADLLISPDATQLERQELIARLGLDQPIWTQYATFLWNGLHGDMGTSFVHGEPALRLILTRLPATFELVTLSLLVASLIGIPIGLWVGLNDGSRLSSAVMTGSIFGYSIPSFWKGLVLILVFAVWLRLLPASGRGDTVAVLGIPFSFLTLDGWRHLAMPVLNLSIPNIALMIRLTAAGAAEARNQDYVKFARAKGVGSRRIVRRHILRNILSPIVTILGMEFGSLLAFSTITETVFAWPGMGKLLITSIYQLDRPVIVSYVMLVTFIFVVINLLVDFAYAALDPRVKLVERLS</sequence>
<dbReference type="PANTHER" id="PTHR43163:SF2">
    <property type="entry name" value="ABC TRANSPORTER PERMEASE PROTEIN"/>
    <property type="match status" value="1"/>
</dbReference>
<feature type="domain" description="ABC transmembrane type-1" evidence="8">
    <location>
        <begin position="94"/>
        <end position="311"/>
    </location>
</feature>
<evidence type="ECO:0000256" key="4">
    <source>
        <dbReference type="ARBA" id="ARBA00022692"/>
    </source>
</evidence>
<comment type="subcellular location">
    <subcellularLocation>
        <location evidence="1 7">Cell membrane</location>
        <topology evidence="1 7">Multi-pass membrane protein</topology>
    </subcellularLocation>
</comment>
<evidence type="ECO:0000256" key="6">
    <source>
        <dbReference type="ARBA" id="ARBA00023136"/>
    </source>
</evidence>
<dbReference type="OrthoDB" id="7834831at2"/>
<evidence type="ECO:0000256" key="5">
    <source>
        <dbReference type="ARBA" id="ARBA00022989"/>
    </source>
</evidence>
<evidence type="ECO:0000259" key="8">
    <source>
        <dbReference type="PROSITE" id="PS50928"/>
    </source>
</evidence>
<evidence type="ECO:0000256" key="1">
    <source>
        <dbReference type="ARBA" id="ARBA00004651"/>
    </source>
</evidence>
<evidence type="ECO:0000313" key="10">
    <source>
        <dbReference type="Proteomes" id="UP000029995"/>
    </source>
</evidence>
<dbReference type="EMBL" id="JANX01000503">
    <property type="protein sequence ID" value="KGM31466.1"/>
    <property type="molecule type" value="Genomic_DNA"/>
</dbReference>
<evidence type="ECO:0000256" key="3">
    <source>
        <dbReference type="ARBA" id="ARBA00022475"/>
    </source>
</evidence>
<feature type="transmembrane region" description="Helical" evidence="7">
    <location>
        <begin position="12"/>
        <end position="30"/>
    </location>
</feature>